<dbReference type="PANTHER" id="PTHR10256">
    <property type="entry name" value="SELENIDE, WATER DIKINASE"/>
    <property type="match status" value="1"/>
</dbReference>
<evidence type="ECO:0000256" key="4">
    <source>
        <dbReference type="ARBA" id="ARBA00022840"/>
    </source>
</evidence>
<dbReference type="CDD" id="cd02195">
    <property type="entry name" value="SelD"/>
    <property type="match status" value="1"/>
</dbReference>
<dbReference type="Gene3D" id="3.30.1330.10">
    <property type="entry name" value="PurM-like, N-terminal domain"/>
    <property type="match status" value="1"/>
</dbReference>
<dbReference type="NCBIfam" id="TIGR00476">
    <property type="entry name" value="selD"/>
    <property type="match status" value="1"/>
</dbReference>
<evidence type="ECO:0000259" key="7">
    <source>
        <dbReference type="Pfam" id="PF02769"/>
    </source>
</evidence>
<keyword evidence="10" id="KW-1185">Reference proteome</keyword>
<dbReference type="STRING" id="574566.I0YS58"/>
<sequence>MDLLQDLVLVGGGHSHVEVLRSFGMKPLPGVRLTLITKDAHTAYSGMLPGYVSGFYTHDECHVDLNRLARYAGAALILESAVGLDLQKQLVKLGSSRPPIAYDALSLDTGITPSAQGVPGALEHATPVKPVSSFVDRFGRLIERLKSQDEDLSVAVVGGGAGGVELALAVQHRLHSELQDHGVPSDRKVIVKLICKGQLLQQHTQYARNIFLRVLKERGVRLFEGRGVAAVEAGQLVLDDGSKETFDEALWCTQAAAPTWLADTGLPLDRAGFISIDECLQADGLENVFAVGDVATSISHPRPKAGVYAVRQGPPLADNLRRRVSSLQLRPFVPQSTHLGLITTGDKYAVATKGWFCFEASPSPPCNINCCPAAWLWTWKDRIDRAWMAKYGNDLDFGMGDSPGRSTPKEDAVAAAAGPEAMQALTAAKMRCGGCGAKVGSTVLSRVLSKLQQEESGSHGVVVGLNDPDDAAVVRPPSPGHVSVHTVDFFRSFIDDPYVFGAITANHALGDCHAMGAKATSALAIAVVPYGLESKVEGTLHQMLAGALGTLRAAGCDLIGGHTCEGADLSLGFSVNGSCEEGRLLRKGGLQPGNALILTKPLGTGVLFAADMRGRAKGRWIAGALEMMQQSSEAAAATLATAGATACTDVTGFGLIGHLAEMARASRVRVSLRAAEVRLLEGAQDCARGGIASSLLPQNLAAAALVSDGDAAAESSIWPLLFDPQTAGGLLAGVPKEAAADCVQRLREQGYREAAIVGVVLNSYDGNQGGTSTKLIEIE</sequence>
<dbReference type="InterPro" id="IPR004536">
    <property type="entry name" value="SPS/SelD"/>
</dbReference>
<dbReference type="Gene3D" id="3.90.650.10">
    <property type="entry name" value="PurM-like C-terminal domain"/>
    <property type="match status" value="1"/>
</dbReference>
<evidence type="ECO:0000256" key="1">
    <source>
        <dbReference type="ARBA" id="ARBA00022679"/>
    </source>
</evidence>
<keyword evidence="3" id="KW-0418">Kinase</keyword>
<dbReference type="GO" id="GO:0005737">
    <property type="term" value="C:cytoplasm"/>
    <property type="evidence" value="ECO:0007669"/>
    <property type="project" value="TreeGrafter"/>
</dbReference>
<dbReference type="Pfam" id="PF02769">
    <property type="entry name" value="AIRS_C"/>
    <property type="match status" value="1"/>
</dbReference>
<dbReference type="InterPro" id="IPR016188">
    <property type="entry name" value="PurM-like_N"/>
</dbReference>
<feature type="domain" description="PurM-like N-terminal" evidence="6">
    <location>
        <begin position="469"/>
        <end position="576"/>
    </location>
</feature>
<dbReference type="GO" id="GO:0004756">
    <property type="term" value="F:selenide, water dikinase activity"/>
    <property type="evidence" value="ECO:0007669"/>
    <property type="project" value="TreeGrafter"/>
</dbReference>
<dbReference type="Pfam" id="PF07992">
    <property type="entry name" value="Pyr_redox_2"/>
    <property type="match status" value="1"/>
</dbReference>
<organism evidence="9 10">
    <name type="scientific">Coccomyxa subellipsoidea (strain C-169)</name>
    <name type="common">Green microalga</name>
    <dbReference type="NCBI Taxonomy" id="574566"/>
    <lineage>
        <taxon>Eukaryota</taxon>
        <taxon>Viridiplantae</taxon>
        <taxon>Chlorophyta</taxon>
        <taxon>core chlorophytes</taxon>
        <taxon>Trebouxiophyceae</taxon>
        <taxon>Trebouxiophyceae incertae sedis</taxon>
        <taxon>Coccomyxaceae</taxon>
        <taxon>Coccomyxa</taxon>
        <taxon>Coccomyxa subellipsoidea</taxon>
    </lineage>
</organism>
<keyword evidence="2" id="KW-0547">Nucleotide-binding</keyword>
<comment type="caution">
    <text evidence="9">The sequence shown here is derived from an EMBL/GenBank/DDBJ whole genome shotgun (WGS) entry which is preliminary data.</text>
</comment>
<dbReference type="NCBIfam" id="TIGR03169">
    <property type="entry name" value="Nterm_to_SelD"/>
    <property type="match status" value="1"/>
</dbReference>
<dbReference type="InterPro" id="IPR023753">
    <property type="entry name" value="FAD/NAD-binding_dom"/>
</dbReference>
<dbReference type="RefSeq" id="XP_005645771.1">
    <property type="nucleotide sequence ID" value="XM_005645714.1"/>
</dbReference>
<dbReference type="AlphaFoldDB" id="I0YS58"/>
<gene>
    <name evidence="9" type="ORF">COCSUDRAFT_18001</name>
</gene>
<dbReference type="InterPro" id="IPR036921">
    <property type="entry name" value="PurM-like_N_sf"/>
</dbReference>
<dbReference type="Gene3D" id="3.50.50.100">
    <property type="match status" value="1"/>
</dbReference>
<dbReference type="InterPro" id="IPR036676">
    <property type="entry name" value="PurM-like_C_sf"/>
</dbReference>
<dbReference type="PRINTS" id="PR00368">
    <property type="entry name" value="FADPNR"/>
</dbReference>
<dbReference type="SUPFAM" id="SSF55326">
    <property type="entry name" value="PurM N-terminal domain-like"/>
    <property type="match status" value="1"/>
</dbReference>
<dbReference type="GO" id="GO:0016260">
    <property type="term" value="P:selenocysteine biosynthetic process"/>
    <property type="evidence" value="ECO:0007669"/>
    <property type="project" value="TreeGrafter"/>
</dbReference>
<evidence type="ECO:0000256" key="2">
    <source>
        <dbReference type="ARBA" id="ARBA00022741"/>
    </source>
</evidence>
<keyword evidence="4" id="KW-0067">ATP-binding</keyword>
<keyword evidence="1" id="KW-0808">Transferase</keyword>
<name>I0YS58_COCSC</name>
<evidence type="ECO:0000313" key="10">
    <source>
        <dbReference type="Proteomes" id="UP000007264"/>
    </source>
</evidence>
<dbReference type="GO" id="GO:0005524">
    <property type="term" value="F:ATP binding"/>
    <property type="evidence" value="ECO:0007669"/>
    <property type="project" value="UniProtKB-KW"/>
</dbReference>
<dbReference type="SUPFAM" id="SSF56042">
    <property type="entry name" value="PurM C-terminal domain-like"/>
    <property type="match status" value="1"/>
</dbReference>
<dbReference type="eggNOG" id="KOG3939">
    <property type="taxonomic scope" value="Eukaryota"/>
</dbReference>
<dbReference type="EMBL" id="AGSI01000013">
    <property type="protein sequence ID" value="EIE21227.1"/>
    <property type="molecule type" value="Genomic_DNA"/>
</dbReference>
<keyword evidence="5" id="KW-0711">Selenium</keyword>
<dbReference type="GeneID" id="17039209"/>
<evidence type="ECO:0000313" key="9">
    <source>
        <dbReference type="EMBL" id="EIE21227.1"/>
    </source>
</evidence>
<dbReference type="InterPro" id="IPR036188">
    <property type="entry name" value="FAD/NAD-bd_sf"/>
</dbReference>
<protein>
    <submittedName>
        <fullName evidence="9">Selenide, water dikinase</fullName>
    </submittedName>
</protein>
<dbReference type="InterPro" id="IPR017584">
    <property type="entry name" value="Pyridine_nucleo_diS_OxRdtase_N"/>
</dbReference>
<dbReference type="Proteomes" id="UP000007264">
    <property type="component" value="Unassembled WGS sequence"/>
</dbReference>
<dbReference type="PANTHER" id="PTHR10256:SF0">
    <property type="entry name" value="INACTIVE SELENIDE, WATER DIKINASE-LIKE PROTEIN-RELATED"/>
    <property type="match status" value="1"/>
</dbReference>
<dbReference type="SUPFAM" id="SSF51905">
    <property type="entry name" value="FAD/NAD(P)-binding domain"/>
    <property type="match status" value="2"/>
</dbReference>
<feature type="domain" description="PurM-like C-terminal" evidence="7">
    <location>
        <begin position="591"/>
        <end position="763"/>
    </location>
</feature>
<evidence type="ECO:0000256" key="3">
    <source>
        <dbReference type="ARBA" id="ARBA00022777"/>
    </source>
</evidence>
<proteinExistence type="predicted"/>
<evidence type="ECO:0000256" key="5">
    <source>
        <dbReference type="ARBA" id="ARBA00023266"/>
    </source>
</evidence>
<evidence type="ECO:0000259" key="8">
    <source>
        <dbReference type="Pfam" id="PF07992"/>
    </source>
</evidence>
<dbReference type="OrthoDB" id="409395at2759"/>
<dbReference type="Pfam" id="PF00586">
    <property type="entry name" value="AIRS"/>
    <property type="match status" value="1"/>
</dbReference>
<dbReference type="KEGG" id="csl:COCSUDRAFT_18001"/>
<evidence type="ECO:0000259" key="6">
    <source>
        <dbReference type="Pfam" id="PF00586"/>
    </source>
</evidence>
<reference evidence="9 10" key="1">
    <citation type="journal article" date="2012" name="Genome Biol.">
        <title>The genome of the polar eukaryotic microalga coccomyxa subellipsoidea reveals traits of cold adaptation.</title>
        <authorList>
            <person name="Blanc G."/>
            <person name="Agarkova I."/>
            <person name="Grimwood J."/>
            <person name="Kuo A."/>
            <person name="Brueggeman A."/>
            <person name="Dunigan D."/>
            <person name="Gurnon J."/>
            <person name="Ladunga I."/>
            <person name="Lindquist E."/>
            <person name="Lucas S."/>
            <person name="Pangilinan J."/>
            <person name="Proschold T."/>
            <person name="Salamov A."/>
            <person name="Schmutz J."/>
            <person name="Weeks D."/>
            <person name="Yamada T."/>
            <person name="Claverie J.M."/>
            <person name="Grigoriev I."/>
            <person name="Van Etten J."/>
            <person name="Lomsadze A."/>
            <person name="Borodovsky M."/>
        </authorList>
    </citation>
    <scope>NUCLEOTIDE SEQUENCE [LARGE SCALE GENOMIC DNA]</scope>
    <source>
        <strain evidence="9 10">C-169</strain>
    </source>
</reference>
<dbReference type="InterPro" id="IPR010918">
    <property type="entry name" value="PurM-like_C_dom"/>
</dbReference>
<accession>I0YS58</accession>
<dbReference type="eggNOG" id="KOG2495">
    <property type="taxonomic scope" value="Eukaryota"/>
</dbReference>
<feature type="domain" description="FAD/NAD(P)-binding" evidence="8">
    <location>
        <begin position="6"/>
        <end position="313"/>
    </location>
</feature>
<dbReference type="GO" id="GO:0016491">
    <property type="term" value="F:oxidoreductase activity"/>
    <property type="evidence" value="ECO:0007669"/>
    <property type="project" value="InterPro"/>
</dbReference>